<reference evidence="1" key="2">
    <citation type="submission" date="2020-09" db="EMBL/GenBank/DDBJ databases">
        <authorList>
            <person name="Sun Q."/>
            <person name="Zhou Y."/>
        </authorList>
    </citation>
    <scope>NUCLEOTIDE SEQUENCE</scope>
    <source>
        <strain evidence="1">CGMCC 1.15343</strain>
    </source>
</reference>
<proteinExistence type="predicted"/>
<dbReference type="EMBL" id="BMIL01000004">
    <property type="protein sequence ID" value="GGC62901.1"/>
    <property type="molecule type" value="Genomic_DNA"/>
</dbReference>
<dbReference type="Proteomes" id="UP000651668">
    <property type="component" value="Unassembled WGS sequence"/>
</dbReference>
<evidence type="ECO:0000313" key="2">
    <source>
        <dbReference type="Proteomes" id="UP000651668"/>
    </source>
</evidence>
<sequence>MSDVVFEHGNYLKLLSITKLLILIERLNDRKMKKYFPLMAFATAAFAACTSNSGSESAADSTITAETAVVAAAESRTCYVHYKNRDSIYLDLHTKGEQVSGTLNISLYEKDRNTGTVSGIMKGDTILLDYTFQSEGLQSVRQVAYLQKDGKLHEGFAEVQEQNGKTSFKSLSDLKFDDQVVLEQSNCK</sequence>
<dbReference type="AlphaFoldDB" id="A0A916U7Q5"/>
<gene>
    <name evidence="1" type="ORF">GCM10011387_15620</name>
</gene>
<keyword evidence="2" id="KW-1185">Reference proteome</keyword>
<accession>A0A916U7Q5</accession>
<organism evidence="1 2">
    <name type="scientific">Pedobacter quisquiliarum</name>
    <dbReference type="NCBI Taxonomy" id="1834438"/>
    <lineage>
        <taxon>Bacteria</taxon>
        <taxon>Pseudomonadati</taxon>
        <taxon>Bacteroidota</taxon>
        <taxon>Sphingobacteriia</taxon>
        <taxon>Sphingobacteriales</taxon>
        <taxon>Sphingobacteriaceae</taxon>
        <taxon>Pedobacter</taxon>
    </lineage>
</organism>
<reference evidence="1" key="1">
    <citation type="journal article" date="2014" name="Int. J. Syst. Evol. Microbiol.">
        <title>Complete genome sequence of Corynebacterium casei LMG S-19264T (=DSM 44701T), isolated from a smear-ripened cheese.</title>
        <authorList>
            <consortium name="US DOE Joint Genome Institute (JGI-PGF)"/>
            <person name="Walter F."/>
            <person name="Albersmeier A."/>
            <person name="Kalinowski J."/>
            <person name="Ruckert C."/>
        </authorList>
    </citation>
    <scope>NUCLEOTIDE SEQUENCE</scope>
    <source>
        <strain evidence="1">CGMCC 1.15343</strain>
    </source>
</reference>
<evidence type="ECO:0000313" key="1">
    <source>
        <dbReference type="EMBL" id="GGC62901.1"/>
    </source>
</evidence>
<name>A0A916U7Q5_9SPHI</name>
<comment type="caution">
    <text evidence="1">The sequence shown here is derived from an EMBL/GenBank/DDBJ whole genome shotgun (WGS) entry which is preliminary data.</text>
</comment>
<protein>
    <submittedName>
        <fullName evidence="1">Uncharacterized protein</fullName>
    </submittedName>
</protein>